<dbReference type="Proteomes" id="UP000288197">
    <property type="component" value="Unassembled WGS sequence"/>
</dbReference>
<evidence type="ECO:0000313" key="2">
    <source>
        <dbReference type="Proteomes" id="UP000288197"/>
    </source>
</evidence>
<dbReference type="AlphaFoldDB" id="A0A369B130"/>
<dbReference type="GeneID" id="63145509"/>
<keyword evidence="2" id="KW-1185">Reference proteome</keyword>
<organism evidence="1 2">
    <name type="scientific">Vagococcus fluvialis</name>
    <dbReference type="NCBI Taxonomy" id="2738"/>
    <lineage>
        <taxon>Bacteria</taxon>
        <taxon>Bacillati</taxon>
        <taxon>Bacillota</taxon>
        <taxon>Bacilli</taxon>
        <taxon>Lactobacillales</taxon>
        <taxon>Enterococcaceae</taxon>
        <taxon>Vagococcus</taxon>
    </lineage>
</organism>
<evidence type="ECO:0000313" key="1">
    <source>
        <dbReference type="EMBL" id="RSU05607.1"/>
    </source>
</evidence>
<name>A0A369B130_9ENTE</name>
<sequence>MSQLKAVYTKEFLSDFANQVATYQSSFNTTSFVEDILAGTWDDLSLRERMKKIATTLEYYLVGSYEEQLPIILKLHEKNRGFNYLFLPDFVSLFGLDKKHFDLSLGYLKQLTPYSSSEFAIREFILMDYQAIFDLLLEWSLDTNEHVRRLASEGSRPVLPWGVKLNLFDEFPDFSLPILENLKNDPSLYVRKSVANHLNDLSKKNPDLVVAISKEWQHQSTETDWIIKRANRSLIKQAYPKALALFDYKEPGTEFSIISSTLETAQPEVAMEEELLFTYRIETTIKESTPIRLEYGVDYMKANGKLALKKFHISDGVTDKNTFSGTKKISFKDLTTRKHYPGEHRIYLFLNGFKLAETCFILNKKD</sequence>
<dbReference type="InterPro" id="IPR016024">
    <property type="entry name" value="ARM-type_fold"/>
</dbReference>
<dbReference type="InterPro" id="IPR014825">
    <property type="entry name" value="DNA_alkylation"/>
</dbReference>
<dbReference type="SUPFAM" id="SSF48371">
    <property type="entry name" value="ARM repeat"/>
    <property type="match status" value="1"/>
</dbReference>
<dbReference type="OrthoDB" id="9797162at2"/>
<reference evidence="1 2" key="1">
    <citation type="submission" date="2017-05" db="EMBL/GenBank/DDBJ databases">
        <title>Vagococcus spp. assemblies.</title>
        <authorList>
            <person name="Gulvik C.A."/>
        </authorList>
    </citation>
    <scope>NUCLEOTIDE SEQUENCE [LARGE SCALE GENOMIC DNA]</scope>
    <source>
        <strain evidence="1 2">NCFB 2497</strain>
    </source>
</reference>
<comment type="caution">
    <text evidence="1">The sequence shown here is derived from an EMBL/GenBank/DDBJ whole genome shotgun (WGS) entry which is preliminary data.</text>
</comment>
<proteinExistence type="predicted"/>
<dbReference type="RefSeq" id="WP_114288790.1">
    <property type="nucleotide sequence ID" value="NZ_JBMEAL010000019.1"/>
</dbReference>
<dbReference type="EMBL" id="NGJX01000001">
    <property type="protein sequence ID" value="RSU05607.1"/>
    <property type="molecule type" value="Genomic_DNA"/>
</dbReference>
<protein>
    <submittedName>
        <fullName evidence="1">Uncharacterized protein</fullName>
    </submittedName>
</protein>
<dbReference type="Pfam" id="PF08713">
    <property type="entry name" value="DNA_alkylation"/>
    <property type="match status" value="1"/>
</dbReference>
<dbReference type="Gene3D" id="1.25.40.290">
    <property type="entry name" value="ARM repeat domains"/>
    <property type="match status" value="1"/>
</dbReference>
<accession>A0A369B130</accession>
<gene>
    <name evidence="1" type="ORF">CBF32_01010</name>
</gene>